<evidence type="ECO:0000256" key="2">
    <source>
        <dbReference type="ARBA" id="ARBA00023016"/>
    </source>
</evidence>
<dbReference type="PANTHER" id="PTHR48094:SF11">
    <property type="entry name" value="GLUTATHIONE-INDEPENDENT GLYOXALASE HSP31-RELATED"/>
    <property type="match status" value="1"/>
</dbReference>
<evidence type="ECO:0000256" key="4">
    <source>
        <dbReference type="ARBA" id="ARBA00038493"/>
    </source>
</evidence>
<dbReference type="RefSeq" id="XP_040616830.1">
    <property type="nucleotide sequence ID" value="XM_040766019.1"/>
</dbReference>
<feature type="domain" description="DJ-1/PfpI" evidence="6">
    <location>
        <begin position="28"/>
        <end position="235"/>
    </location>
</feature>
<dbReference type="HOGENOM" id="CLU_070319_2_0_1"/>
<accession>A0A0C2IPG9</accession>
<dbReference type="Pfam" id="PF01965">
    <property type="entry name" value="DJ-1_PfpI"/>
    <property type="match status" value="1"/>
</dbReference>
<evidence type="ECO:0000256" key="1">
    <source>
        <dbReference type="ARBA" id="ARBA00013134"/>
    </source>
</evidence>
<dbReference type="EMBL" id="AWTV01000009">
    <property type="protein sequence ID" value="KIH88820.1"/>
    <property type="molecule type" value="Genomic_DNA"/>
</dbReference>
<dbReference type="PANTHER" id="PTHR48094">
    <property type="entry name" value="PROTEIN/NUCLEIC ACID DEGLYCASE DJ-1-RELATED"/>
    <property type="match status" value="1"/>
</dbReference>
<dbReference type="GeneID" id="63680940"/>
<dbReference type="Gene3D" id="3.40.50.880">
    <property type="match status" value="1"/>
</dbReference>
<dbReference type="AlphaFoldDB" id="A0A0C2IPG9"/>
<evidence type="ECO:0000313" key="8">
    <source>
        <dbReference type="Proteomes" id="UP000031575"/>
    </source>
</evidence>
<dbReference type="VEuPathDB" id="FungiDB:SPBR_07765"/>
<comment type="catalytic activity">
    <reaction evidence="5">
        <text>methylglyoxal + H2O = (R)-lactate + H(+)</text>
        <dbReference type="Rhea" id="RHEA:27754"/>
        <dbReference type="ChEBI" id="CHEBI:15377"/>
        <dbReference type="ChEBI" id="CHEBI:15378"/>
        <dbReference type="ChEBI" id="CHEBI:16004"/>
        <dbReference type="ChEBI" id="CHEBI:17158"/>
        <dbReference type="EC" id="4.2.1.130"/>
    </reaction>
</comment>
<dbReference type="CDD" id="cd03141">
    <property type="entry name" value="GATase1_Hsp31_like"/>
    <property type="match status" value="1"/>
</dbReference>
<dbReference type="EC" id="4.2.1.130" evidence="1"/>
<dbReference type="Proteomes" id="UP000031575">
    <property type="component" value="Unassembled WGS sequence"/>
</dbReference>
<dbReference type="SUPFAM" id="SSF52317">
    <property type="entry name" value="Class I glutamine amidotransferase-like"/>
    <property type="match status" value="1"/>
</dbReference>
<organism evidence="7 8">
    <name type="scientific">Sporothrix brasiliensis 5110</name>
    <dbReference type="NCBI Taxonomy" id="1398154"/>
    <lineage>
        <taxon>Eukaryota</taxon>
        <taxon>Fungi</taxon>
        <taxon>Dikarya</taxon>
        <taxon>Ascomycota</taxon>
        <taxon>Pezizomycotina</taxon>
        <taxon>Sordariomycetes</taxon>
        <taxon>Sordariomycetidae</taxon>
        <taxon>Ophiostomatales</taxon>
        <taxon>Ophiostomataceae</taxon>
        <taxon>Sporothrix</taxon>
    </lineage>
</organism>
<dbReference type="GO" id="GO:0019243">
    <property type="term" value="P:methylglyoxal catabolic process to D-lactate via S-lactoyl-glutathione"/>
    <property type="evidence" value="ECO:0007669"/>
    <property type="project" value="TreeGrafter"/>
</dbReference>
<name>A0A0C2IPG9_9PEZI</name>
<keyword evidence="8" id="KW-1185">Reference proteome</keyword>
<evidence type="ECO:0000256" key="3">
    <source>
        <dbReference type="ARBA" id="ARBA00023239"/>
    </source>
</evidence>
<dbReference type="InterPro" id="IPR050325">
    <property type="entry name" value="Prot/Nucl_acid_deglycase"/>
</dbReference>
<proteinExistence type="inferred from homology"/>
<evidence type="ECO:0000313" key="7">
    <source>
        <dbReference type="EMBL" id="KIH88820.1"/>
    </source>
</evidence>
<protein>
    <recommendedName>
        <fullName evidence="1">D-lactate dehydratase</fullName>
        <ecNumber evidence="1">4.2.1.130</ecNumber>
    </recommendedName>
</protein>
<keyword evidence="3" id="KW-0456">Lyase</keyword>
<dbReference type="OrthoDB" id="543156at2759"/>
<dbReference type="GO" id="GO:0005737">
    <property type="term" value="C:cytoplasm"/>
    <property type="evidence" value="ECO:0007669"/>
    <property type="project" value="TreeGrafter"/>
</dbReference>
<sequence>MAPTVLVVLTSHDKLGDTGKKTGWYLPEFAHPYDEFVDAGFDVTVASPKGGEAPLDPSSVEAFKEDASSVAFLHNKKSIWQNTQPLHSFAGDDAAAAKTAQAYDALFYPGGHGPMFDLAFDKQSQRLAAAFASAGKVVSAVCHGPAALANVFVDNDESKGYLLKGRRVGGFTDAEEAAAQMDKAVPFLLESRLREVGANFGKADELWGEYVVVDGNIITGQNPASAKGVGAAIVKAVKK</sequence>
<gene>
    <name evidence="7" type="ORF">SPBR_07765</name>
</gene>
<dbReference type="InterPro" id="IPR029062">
    <property type="entry name" value="Class_I_gatase-like"/>
</dbReference>
<reference evidence="7 8" key="1">
    <citation type="journal article" date="2014" name="BMC Genomics">
        <title>Comparative genomics of the major fungal agents of human and animal Sporotrichosis: Sporothrix schenckii and Sporothrix brasiliensis.</title>
        <authorList>
            <person name="Teixeira M.M."/>
            <person name="de Almeida L.G."/>
            <person name="Kubitschek-Barreira P."/>
            <person name="Alves F.L."/>
            <person name="Kioshima E.S."/>
            <person name="Abadio A.K."/>
            <person name="Fernandes L."/>
            <person name="Derengowski L.S."/>
            <person name="Ferreira K.S."/>
            <person name="Souza R.C."/>
            <person name="Ruiz J.C."/>
            <person name="de Andrade N.C."/>
            <person name="Paes H.C."/>
            <person name="Nicola A.M."/>
            <person name="Albuquerque P."/>
            <person name="Gerber A.L."/>
            <person name="Martins V.P."/>
            <person name="Peconick L.D."/>
            <person name="Neto A.V."/>
            <person name="Chaucanez C.B."/>
            <person name="Silva P.A."/>
            <person name="Cunha O.L."/>
            <person name="de Oliveira F.F."/>
            <person name="dos Santos T.C."/>
            <person name="Barros A.L."/>
            <person name="Soares M.A."/>
            <person name="de Oliveira L.M."/>
            <person name="Marini M.M."/>
            <person name="Villalobos-Duno H."/>
            <person name="Cunha M.M."/>
            <person name="de Hoog S."/>
            <person name="da Silveira J.F."/>
            <person name="Henrissat B."/>
            <person name="Nino-Vega G.A."/>
            <person name="Cisalpino P.S."/>
            <person name="Mora-Montes H.M."/>
            <person name="Almeida S.R."/>
            <person name="Stajich J.E."/>
            <person name="Lopes-Bezerra L.M."/>
            <person name="Vasconcelos A.T."/>
            <person name="Felipe M.S."/>
        </authorList>
    </citation>
    <scope>NUCLEOTIDE SEQUENCE [LARGE SCALE GENOMIC DNA]</scope>
    <source>
        <strain evidence="7 8">5110</strain>
    </source>
</reference>
<dbReference type="GO" id="GO:0019172">
    <property type="term" value="F:glyoxalase III activity"/>
    <property type="evidence" value="ECO:0007669"/>
    <property type="project" value="UniProtKB-EC"/>
</dbReference>
<evidence type="ECO:0000259" key="6">
    <source>
        <dbReference type="Pfam" id="PF01965"/>
    </source>
</evidence>
<comment type="similarity">
    <text evidence="4">Belongs to the peptidase C56 family. HSP31-like subfamily.</text>
</comment>
<evidence type="ECO:0000256" key="5">
    <source>
        <dbReference type="ARBA" id="ARBA00048082"/>
    </source>
</evidence>
<keyword evidence="2" id="KW-0346">Stress response</keyword>
<comment type="caution">
    <text evidence="7">The sequence shown here is derived from an EMBL/GenBank/DDBJ whole genome shotgun (WGS) entry which is preliminary data.</text>
</comment>
<dbReference type="InterPro" id="IPR002818">
    <property type="entry name" value="DJ-1/PfpI"/>
</dbReference>